<dbReference type="EMBL" id="CAJPDS010000004">
    <property type="protein sequence ID" value="CAF9905985.1"/>
    <property type="molecule type" value="Genomic_DNA"/>
</dbReference>
<dbReference type="OrthoDB" id="285219at2759"/>
<feature type="domain" description="Nascent polypeptide-associated complex subunit alpha-like UBA" evidence="2">
    <location>
        <begin position="93"/>
        <end position="133"/>
    </location>
</feature>
<keyword evidence="4" id="KW-1185">Reference proteome</keyword>
<feature type="region of interest" description="Disordered" evidence="1">
    <location>
        <begin position="1"/>
        <end position="90"/>
    </location>
</feature>
<dbReference type="InterPro" id="IPR038922">
    <property type="entry name" value="HYPK_UBA"/>
</dbReference>
<protein>
    <recommendedName>
        <fullName evidence="2">Nascent polypeptide-associated complex subunit alpha-like UBA domain-containing protein</fullName>
    </recommendedName>
</protein>
<dbReference type="InterPro" id="IPR052617">
    <property type="entry name" value="Huntingtin-int_K"/>
</dbReference>
<name>A0A8H3EI23_9LECA</name>
<dbReference type="AlphaFoldDB" id="A0A8H3EI23"/>
<organism evidence="3 4">
    <name type="scientific">Heterodermia speciosa</name>
    <dbReference type="NCBI Taxonomy" id="116794"/>
    <lineage>
        <taxon>Eukaryota</taxon>
        <taxon>Fungi</taxon>
        <taxon>Dikarya</taxon>
        <taxon>Ascomycota</taxon>
        <taxon>Pezizomycotina</taxon>
        <taxon>Lecanoromycetes</taxon>
        <taxon>OSLEUM clade</taxon>
        <taxon>Lecanoromycetidae</taxon>
        <taxon>Caliciales</taxon>
        <taxon>Physciaceae</taxon>
        <taxon>Heterodermia</taxon>
    </lineage>
</organism>
<sequence>MAEPQPASVQEGIDPEGPPAPTGGDARKAAAALSTLDQRGDDATAPTKNIDQDALSNAISRLELTSGKVTPGGEQQKEREAEARKEKERRAKIKVDAQDVGLLVEELDLTKIKATELLKAHEGDAMKALRAFVTANV</sequence>
<reference evidence="3" key="1">
    <citation type="submission" date="2021-03" db="EMBL/GenBank/DDBJ databases">
        <authorList>
            <person name="Tagirdzhanova G."/>
        </authorList>
    </citation>
    <scope>NUCLEOTIDE SEQUENCE</scope>
</reference>
<evidence type="ECO:0000313" key="4">
    <source>
        <dbReference type="Proteomes" id="UP000664521"/>
    </source>
</evidence>
<proteinExistence type="predicted"/>
<dbReference type="GO" id="GO:0043066">
    <property type="term" value="P:negative regulation of apoptotic process"/>
    <property type="evidence" value="ECO:0007669"/>
    <property type="project" value="TreeGrafter"/>
</dbReference>
<dbReference type="GO" id="GO:0050821">
    <property type="term" value="P:protein stabilization"/>
    <property type="evidence" value="ECO:0007669"/>
    <property type="project" value="TreeGrafter"/>
</dbReference>
<gene>
    <name evidence="3" type="ORF">HETSPECPRED_006015</name>
</gene>
<feature type="compositionally biased region" description="Polar residues" evidence="1">
    <location>
        <begin position="46"/>
        <end position="59"/>
    </location>
</feature>
<dbReference type="PANTHER" id="PTHR31184">
    <property type="entry name" value="HUNTINGTIN-INTERACTING PROTEIN K FAMILY MEMBER"/>
    <property type="match status" value="1"/>
</dbReference>
<comment type="caution">
    <text evidence="3">The sequence shown here is derived from an EMBL/GenBank/DDBJ whole genome shotgun (WGS) entry which is preliminary data.</text>
</comment>
<dbReference type="PANTHER" id="PTHR31184:SF2">
    <property type="entry name" value="HUNTINGTIN-INTERACTING PROTEIN K"/>
    <property type="match status" value="1"/>
</dbReference>
<dbReference type="Pfam" id="PF19026">
    <property type="entry name" value="UBA_HYPK"/>
    <property type="match status" value="1"/>
</dbReference>
<dbReference type="CDD" id="cd14361">
    <property type="entry name" value="UBA_HYPK"/>
    <property type="match status" value="1"/>
</dbReference>
<evidence type="ECO:0000313" key="3">
    <source>
        <dbReference type="EMBL" id="CAF9905985.1"/>
    </source>
</evidence>
<accession>A0A8H3EI23</accession>
<feature type="compositionally biased region" description="Basic and acidic residues" evidence="1">
    <location>
        <begin position="75"/>
        <end position="90"/>
    </location>
</feature>
<dbReference type="InterPro" id="IPR044034">
    <property type="entry name" value="NAC-like_UBA"/>
</dbReference>
<dbReference type="Proteomes" id="UP000664521">
    <property type="component" value="Unassembled WGS sequence"/>
</dbReference>
<evidence type="ECO:0000256" key="1">
    <source>
        <dbReference type="SAM" id="MobiDB-lite"/>
    </source>
</evidence>
<evidence type="ECO:0000259" key="2">
    <source>
        <dbReference type="Pfam" id="PF19026"/>
    </source>
</evidence>